<accession>A0A4D6NER3</accession>
<sequence length="136" mass="15563">MAWGEEKKKLEVKVKKLKDSVMGADKKLKANQVEVDEMKVAKEVATEEATTKIFGLQQAIYYEHVNAFQKALRQEDFLFKDVSMTDFRFNVNLDVYDNRMLDMSEIKHLEAEQEATGVDNEGTMLTTPPANIDEVV</sequence>
<dbReference type="AlphaFoldDB" id="A0A4D6NER3"/>
<keyword evidence="2" id="KW-1185">Reference proteome</keyword>
<dbReference type="EMBL" id="CP039354">
    <property type="protein sequence ID" value="QCE10675.1"/>
    <property type="molecule type" value="Genomic_DNA"/>
</dbReference>
<evidence type="ECO:0000313" key="1">
    <source>
        <dbReference type="EMBL" id="QCE10675.1"/>
    </source>
</evidence>
<gene>
    <name evidence="1" type="ORF">DEO72_LG10g1906</name>
</gene>
<proteinExistence type="predicted"/>
<evidence type="ECO:0000313" key="2">
    <source>
        <dbReference type="Proteomes" id="UP000501690"/>
    </source>
</evidence>
<reference evidence="1 2" key="1">
    <citation type="submission" date="2019-04" db="EMBL/GenBank/DDBJ databases">
        <title>An improved genome assembly and genetic linkage map for asparagus bean, Vigna unguiculata ssp. sesquipedialis.</title>
        <authorList>
            <person name="Xia Q."/>
            <person name="Zhang R."/>
            <person name="Dong Y."/>
        </authorList>
    </citation>
    <scope>NUCLEOTIDE SEQUENCE [LARGE SCALE GENOMIC DNA]</scope>
    <source>
        <tissue evidence="1">Leaf</tissue>
    </source>
</reference>
<protein>
    <recommendedName>
        <fullName evidence="3">Flotillin-like</fullName>
    </recommendedName>
</protein>
<name>A0A4D6NER3_VIGUN</name>
<organism evidence="1 2">
    <name type="scientific">Vigna unguiculata</name>
    <name type="common">Cowpea</name>
    <dbReference type="NCBI Taxonomy" id="3917"/>
    <lineage>
        <taxon>Eukaryota</taxon>
        <taxon>Viridiplantae</taxon>
        <taxon>Streptophyta</taxon>
        <taxon>Embryophyta</taxon>
        <taxon>Tracheophyta</taxon>
        <taxon>Spermatophyta</taxon>
        <taxon>Magnoliopsida</taxon>
        <taxon>eudicotyledons</taxon>
        <taxon>Gunneridae</taxon>
        <taxon>Pentapetalae</taxon>
        <taxon>rosids</taxon>
        <taxon>fabids</taxon>
        <taxon>Fabales</taxon>
        <taxon>Fabaceae</taxon>
        <taxon>Papilionoideae</taxon>
        <taxon>50 kb inversion clade</taxon>
        <taxon>NPAAA clade</taxon>
        <taxon>indigoferoid/millettioid clade</taxon>
        <taxon>Phaseoleae</taxon>
        <taxon>Vigna</taxon>
    </lineage>
</organism>
<evidence type="ECO:0008006" key="3">
    <source>
        <dbReference type="Google" id="ProtNLM"/>
    </source>
</evidence>
<dbReference type="Proteomes" id="UP000501690">
    <property type="component" value="Linkage Group LG10"/>
</dbReference>